<evidence type="ECO:0000313" key="2">
    <source>
        <dbReference type="EMBL" id="CAF4376654.1"/>
    </source>
</evidence>
<organism evidence="2 3">
    <name type="scientific">Rotaria magnacalcarata</name>
    <dbReference type="NCBI Taxonomy" id="392030"/>
    <lineage>
        <taxon>Eukaryota</taxon>
        <taxon>Metazoa</taxon>
        <taxon>Spiralia</taxon>
        <taxon>Gnathifera</taxon>
        <taxon>Rotifera</taxon>
        <taxon>Eurotatoria</taxon>
        <taxon>Bdelloidea</taxon>
        <taxon>Philodinida</taxon>
        <taxon>Philodinidae</taxon>
        <taxon>Rotaria</taxon>
    </lineage>
</organism>
<feature type="compositionally biased region" description="Low complexity" evidence="1">
    <location>
        <begin position="44"/>
        <end position="65"/>
    </location>
</feature>
<feature type="non-terminal residue" evidence="2">
    <location>
        <position position="72"/>
    </location>
</feature>
<name>A0A8S2V2M2_9BILA</name>
<comment type="caution">
    <text evidence="2">The sequence shown here is derived from an EMBL/GenBank/DDBJ whole genome shotgun (WGS) entry which is preliminary data.</text>
</comment>
<proteinExistence type="predicted"/>
<accession>A0A8S2V2M2</accession>
<evidence type="ECO:0000256" key="1">
    <source>
        <dbReference type="SAM" id="MobiDB-lite"/>
    </source>
</evidence>
<feature type="compositionally biased region" description="Polar residues" evidence="1">
    <location>
        <begin position="1"/>
        <end position="14"/>
    </location>
</feature>
<dbReference type="Proteomes" id="UP000676336">
    <property type="component" value="Unassembled WGS sequence"/>
</dbReference>
<sequence>MSRISTNKLQLQLNKNERSTVEPEKTISKADESTFWFFRWFTSTSPTPHASTTSLSVLSSSSSSSKPIEPVT</sequence>
<dbReference type="EMBL" id="CAJOBI010052028">
    <property type="protein sequence ID" value="CAF4376654.1"/>
    <property type="molecule type" value="Genomic_DNA"/>
</dbReference>
<feature type="region of interest" description="Disordered" evidence="1">
    <location>
        <begin position="44"/>
        <end position="72"/>
    </location>
</feature>
<feature type="compositionally biased region" description="Basic and acidic residues" evidence="1">
    <location>
        <begin position="15"/>
        <end position="25"/>
    </location>
</feature>
<feature type="region of interest" description="Disordered" evidence="1">
    <location>
        <begin position="1"/>
        <end position="25"/>
    </location>
</feature>
<evidence type="ECO:0000313" key="3">
    <source>
        <dbReference type="Proteomes" id="UP000676336"/>
    </source>
</evidence>
<gene>
    <name evidence="2" type="ORF">SMN809_LOCUS29384</name>
</gene>
<protein>
    <submittedName>
        <fullName evidence="2">Uncharacterized protein</fullName>
    </submittedName>
</protein>
<dbReference type="AlphaFoldDB" id="A0A8S2V2M2"/>
<reference evidence="2" key="1">
    <citation type="submission" date="2021-02" db="EMBL/GenBank/DDBJ databases">
        <authorList>
            <person name="Nowell W R."/>
        </authorList>
    </citation>
    <scope>NUCLEOTIDE SEQUENCE</scope>
</reference>